<sequence>MGDSAVQTLVNACAGPFGGIETLEGKTDVERKEIQEWIARYEKDLTGLPKALNERLETRTFLVGHVLTKADLWSFIKVHEHVSGMSEEAQLKRPHLARWFDLIQNLAGELGQLSPVDIRLEAPALDLSANSNNNNKKAASPSPADEKKGRRAAKKEEKEAKKEEEKKAKKEKKAAAAAAGTDAAPEAAAAAPAAAAAATSAEGANQGKKKEKKEKKEKAPKAPAAPAAPAVPQPWQVDLRVGKIVSVEKHPDADSLYVEKIDIGEAEPRTVVSGLVKHIPIEQMQDRWLVCVCNLKPATMRGVKSFAMVLAATDDSGKLELVEPPKGAKPGDKCYFGDWKTEQPDEVMNPKKKIWETIQPGLHTTQECRAAWQSPEGAVHVLRSEKGDCTVPSVVGAKIK</sequence>
<dbReference type="PANTHER" id="PTHR11586">
    <property type="entry name" value="TRNA-AMINOACYLATION COFACTOR ARC1 FAMILY MEMBER"/>
    <property type="match status" value="1"/>
</dbReference>
<dbReference type="CDD" id="cd02799">
    <property type="entry name" value="tRNA_bind_EMAP-II_like"/>
    <property type="match status" value="1"/>
</dbReference>
<dbReference type="Pfam" id="PF01588">
    <property type="entry name" value="tRNA_bind"/>
    <property type="match status" value="1"/>
</dbReference>
<feature type="domain" description="TRNA-binding" evidence="9">
    <location>
        <begin position="233"/>
        <end position="335"/>
    </location>
</feature>
<dbReference type="CDD" id="cd10289">
    <property type="entry name" value="GST_C_AaRS_like"/>
    <property type="match status" value="1"/>
</dbReference>
<evidence type="ECO:0000259" key="9">
    <source>
        <dbReference type="PROSITE" id="PS50886"/>
    </source>
</evidence>
<evidence type="ECO:0000256" key="2">
    <source>
        <dbReference type="ARBA" id="ARBA00022490"/>
    </source>
</evidence>
<evidence type="ECO:0000313" key="11">
    <source>
        <dbReference type="Proteomes" id="UP000807716"/>
    </source>
</evidence>
<dbReference type="InterPro" id="IPR051270">
    <property type="entry name" value="Tyrosine-tRNA_ligase_regulator"/>
</dbReference>
<dbReference type="EMBL" id="JAAAJB010000146">
    <property type="protein sequence ID" value="KAG0264155.1"/>
    <property type="molecule type" value="Genomic_DNA"/>
</dbReference>
<evidence type="ECO:0000256" key="7">
    <source>
        <dbReference type="SAM" id="MobiDB-lite"/>
    </source>
</evidence>
<keyword evidence="2" id="KW-0963">Cytoplasm</keyword>
<protein>
    <submittedName>
        <fullName evidence="10">G4 quadruplex nucleic acid binding protein</fullName>
    </submittedName>
</protein>
<evidence type="ECO:0000256" key="6">
    <source>
        <dbReference type="PROSITE-ProRule" id="PRU00209"/>
    </source>
</evidence>
<dbReference type="InterPro" id="IPR053836">
    <property type="entry name" value="Arc1-like_N"/>
</dbReference>
<evidence type="ECO:0000256" key="5">
    <source>
        <dbReference type="ARBA" id="ARBA00022917"/>
    </source>
</evidence>
<comment type="caution">
    <text evidence="10">The sequence shown here is derived from an EMBL/GenBank/DDBJ whole genome shotgun (WGS) entry which is preliminary data.</text>
</comment>
<dbReference type="PROSITE" id="PS50405">
    <property type="entry name" value="GST_CTER"/>
    <property type="match status" value="1"/>
</dbReference>
<dbReference type="InterPro" id="IPR012340">
    <property type="entry name" value="NA-bd_OB-fold"/>
</dbReference>
<dbReference type="AlphaFoldDB" id="A0A9P6QF57"/>
<dbReference type="SUPFAM" id="SSF50249">
    <property type="entry name" value="Nucleic acid-binding proteins"/>
    <property type="match status" value="1"/>
</dbReference>
<comment type="subcellular location">
    <subcellularLocation>
        <location evidence="1">Cytoplasm</location>
    </subcellularLocation>
</comment>
<keyword evidence="3 6" id="KW-0820">tRNA-binding</keyword>
<feature type="compositionally biased region" description="Basic and acidic residues" evidence="7">
    <location>
        <begin position="144"/>
        <end position="168"/>
    </location>
</feature>
<organism evidence="10 11">
    <name type="scientific">Actinomortierella ambigua</name>
    <dbReference type="NCBI Taxonomy" id="1343610"/>
    <lineage>
        <taxon>Eukaryota</taxon>
        <taxon>Fungi</taxon>
        <taxon>Fungi incertae sedis</taxon>
        <taxon>Mucoromycota</taxon>
        <taxon>Mortierellomycotina</taxon>
        <taxon>Mortierellomycetes</taxon>
        <taxon>Mortierellales</taxon>
        <taxon>Mortierellaceae</taxon>
        <taxon>Actinomortierella</taxon>
    </lineage>
</organism>
<dbReference type="GO" id="GO:0017102">
    <property type="term" value="C:methionyl glutamyl tRNA synthetase complex"/>
    <property type="evidence" value="ECO:0007669"/>
    <property type="project" value="TreeGrafter"/>
</dbReference>
<dbReference type="Proteomes" id="UP000807716">
    <property type="component" value="Unassembled WGS sequence"/>
</dbReference>
<dbReference type="OrthoDB" id="19141at2759"/>
<dbReference type="InterPro" id="IPR010987">
    <property type="entry name" value="Glutathione-S-Trfase_C-like"/>
</dbReference>
<evidence type="ECO:0000256" key="4">
    <source>
        <dbReference type="ARBA" id="ARBA00022884"/>
    </source>
</evidence>
<feature type="region of interest" description="Disordered" evidence="7">
    <location>
        <begin position="199"/>
        <end position="233"/>
    </location>
</feature>
<keyword evidence="4 6" id="KW-0694">RNA-binding</keyword>
<name>A0A9P6QF57_9FUNG</name>
<dbReference type="FunFam" id="2.40.50.140:FF:000047">
    <property type="entry name" value="tyrosine--tRNA ligase, cytoplasmic isoform X2"/>
    <property type="match status" value="1"/>
</dbReference>
<evidence type="ECO:0000259" key="8">
    <source>
        <dbReference type="PROSITE" id="PS50405"/>
    </source>
</evidence>
<dbReference type="Gene3D" id="2.40.50.140">
    <property type="entry name" value="Nucleic acid-binding proteins"/>
    <property type="match status" value="1"/>
</dbReference>
<keyword evidence="5" id="KW-0648">Protein biosynthesis</keyword>
<keyword evidence="11" id="KW-1185">Reference proteome</keyword>
<feature type="compositionally biased region" description="Low complexity" evidence="7">
    <location>
        <begin position="221"/>
        <end position="230"/>
    </location>
</feature>
<dbReference type="GO" id="GO:0000049">
    <property type="term" value="F:tRNA binding"/>
    <property type="evidence" value="ECO:0007669"/>
    <property type="project" value="UniProtKB-UniRule"/>
</dbReference>
<dbReference type="PROSITE" id="PS50886">
    <property type="entry name" value="TRBD"/>
    <property type="match status" value="1"/>
</dbReference>
<accession>A0A9P6QF57</accession>
<feature type="domain" description="GST C-terminal" evidence="8">
    <location>
        <begin position="1"/>
        <end position="124"/>
    </location>
</feature>
<evidence type="ECO:0000313" key="10">
    <source>
        <dbReference type="EMBL" id="KAG0264155.1"/>
    </source>
</evidence>
<dbReference type="Pfam" id="PF21972">
    <property type="entry name" value="Arc1p_N_like"/>
    <property type="match status" value="1"/>
</dbReference>
<dbReference type="Gene3D" id="1.20.1050.10">
    <property type="match status" value="1"/>
</dbReference>
<dbReference type="SUPFAM" id="SSF47616">
    <property type="entry name" value="GST C-terminal domain-like"/>
    <property type="match status" value="1"/>
</dbReference>
<feature type="region of interest" description="Disordered" evidence="7">
    <location>
        <begin position="128"/>
        <end position="180"/>
    </location>
</feature>
<feature type="compositionally biased region" description="Low complexity" evidence="7">
    <location>
        <begin position="128"/>
        <end position="143"/>
    </location>
</feature>
<dbReference type="InterPro" id="IPR002547">
    <property type="entry name" value="tRNA-bd_dom"/>
</dbReference>
<dbReference type="PANTHER" id="PTHR11586:SF33">
    <property type="entry name" value="AMINOACYL TRNA SYNTHASE COMPLEX-INTERACTING MULTIFUNCTIONAL PROTEIN 1"/>
    <property type="match status" value="1"/>
</dbReference>
<reference evidence="10" key="1">
    <citation type="journal article" date="2020" name="Fungal Divers.">
        <title>Resolving the Mortierellaceae phylogeny through synthesis of multi-gene phylogenetics and phylogenomics.</title>
        <authorList>
            <person name="Vandepol N."/>
            <person name="Liber J."/>
            <person name="Desiro A."/>
            <person name="Na H."/>
            <person name="Kennedy M."/>
            <person name="Barry K."/>
            <person name="Grigoriev I.V."/>
            <person name="Miller A.N."/>
            <person name="O'Donnell K."/>
            <person name="Stajich J.E."/>
            <person name="Bonito G."/>
        </authorList>
    </citation>
    <scope>NUCLEOTIDE SEQUENCE</scope>
    <source>
        <strain evidence="10">BC1065</strain>
    </source>
</reference>
<dbReference type="GO" id="GO:0006412">
    <property type="term" value="P:translation"/>
    <property type="evidence" value="ECO:0007669"/>
    <property type="project" value="UniProtKB-KW"/>
</dbReference>
<evidence type="ECO:0000256" key="3">
    <source>
        <dbReference type="ARBA" id="ARBA00022555"/>
    </source>
</evidence>
<proteinExistence type="predicted"/>
<gene>
    <name evidence="10" type="primary">ARC1</name>
    <name evidence="10" type="ORF">DFQ27_001389</name>
</gene>
<evidence type="ECO:0000256" key="1">
    <source>
        <dbReference type="ARBA" id="ARBA00004496"/>
    </source>
</evidence>
<dbReference type="InterPro" id="IPR036282">
    <property type="entry name" value="Glutathione-S-Trfase_C_sf"/>
</dbReference>